<reference evidence="4" key="1">
    <citation type="submission" date="2025-08" db="UniProtKB">
        <authorList>
            <consortium name="Ensembl"/>
        </authorList>
    </citation>
    <scope>IDENTIFICATION</scope>
</reference>
<dbReference type="AlphaFoldDB" id="A0A8C7M7P4"/>
<evidence type="ECO:0000313" key="4">
    <source>
        <dbReference type="Ensembl" id="ENSOKIP00005033713.1"/>
    </source>
</evidence>
<keyword evidence="2" id="KW-0472">Membrane</keyword>
<dbReference type="Pfam" id="PF01205">
    <property type="entry name" value="Impact_N"/>
    <property type="match status" value="1"/>
</dbReference>
<comment type="similarity">
    <text evidence="1">Belongs to the IMPACT family.</text>
</comment>
<proteinExistence type="inferred from homology"/>
<evidence type="ECO:0000313" key="5">
    <source>
        <dbReference type="Proteomes" id="UP000694557"/>
    </source>
</evidence>
<name>A0A8C7M7P4_ONCKI</name>
<protein>
    <recommendedName>
        <fullName evidence="3">Impact N-terminal domain-containing protein</fullName>
    </recommendedName>
</protein>
<evidence type="ECO:0000256" key="2">
    <source>
        <dbReference type="SAM" id="Phobius"/>
    </source>
</evidence>
<dbReference type="GO" id="GO:0005737">
    <property type="term" value="C:cytoplasm"/>
    <property type="evidence" value="ECO:0007669"/>
    <property type="project" value="TreeGrafter"/>
</dbReference>
<dbReference type="InterPro" id="IPR023582">
    <property type="entry name" value="Impact"/>
</dbReference>
<dbReference type="InterPro" id="IPR020568">
    <property type="entry name" value="Ribosomal_Su5_D2-typ_SF"/>
</dbReference>
<keyword evidence="2" id="KW-0812">Transmembrane</keyword>
<dbReference type="GO" id="GO:0140469">
    <property type="term" value="P:GCN2-mediated signaling"/>
    <property type="evidence" value="ECO:0007669"/>
    <property type="project" value="TreeGrafter"/>
</dbReference>
<dbReference type="Gene3D" id="3.30.230.30">
    <property type="entry name" value="Impact, N-terminal domain"/>
    <property type="match status" value="1"/>
</dbReference>
<accession>A0A8C7M7P4</accession>
<dbReference type="PANTHER" id="PTHR16301:SF25">
    <property type="entry name" value="PROTEIN IMPACT"/>
    <property type="match status" value="1"/>
</dbReference>
<organism evidence="4 5">
    <name type="scientific">Oncorhynchus kisutch</name>
    <name type="common">Coho salmon</name>
    <name type="synonym">Salmo kisutch</name>
    <dbReference type="NCBI Taxonomy" id="8019"/>
    <lineage>
        <taxon>Eukaryota</taxon>
        <taxon>Metazoa</taxon>
        <taxon>Chordata</taxon>
        <taxon>Craniata</taxon>
        <taxon>Vertebrata</taxon>
        <taxon>Euteleostomi</taxon>
        <taxon>Actinopterygii</taxon>
        <taxon>Neopterygii</taxon>
        <taxon>Teleostei</taxon>
        <taxon>Protacanthopterygii</taxon>
        <taxon>Salmoniformes</taxon>
        <taxon>Salmonidae</taxon>
        <taxon>Salmoninae</taxon>
        <taxon>Oncorhynchus</taxon>
    </lineage>
</organism>
<dbReference type="InterPro" id="IPR036956">
    <property type="entry name" value="Impact_N_sf"/>
</dbReference>
<evidence type="ECO:0000256" key="1">
    <source>
        <dbReference type="ARBA" id="ARBA00007665"/>
    </source>
</evidence>
<feature type="domain" description="Impact N-terminal" evidence="3">
    <location>
        <begin position="136"/>
        <end position="205"/>
    </location>
</feature>
<dbReference type="PANTHER" id="PTHR16301">
    <property type="entry name" value="IMPACT-RELATED"/>
    <property type="match status" value="1"/>
</dbReference>
<sequence length="232" mass="26793">YIILPHDYKNAAPELYIHVKLFLFLFFYNLFTNTRTFLLEKSQSTDAVDHPKVRNMTTEMEDDEEIMLPDNWVLKLNTESLHLFENHSIDEELPPIKQGGMITDRRSTFQPQLPTVVKPRQLLSERDKPSTTCLPCYCLYCRTYCEDKQSFLQDREDDGDTAAGGQLLHLLQVLFSVRWLSRWYGGILLGPDHFKHINNSARNILVQEGYTSSAVRPSLPISNVSKFGTSPH</sequence>
<keyword evidence="2" id="KW-1133">Transmembrane helix</keyword>
<dbReference type="GO" id="GO:0006446">
    <property type="term" value="P:regulation of translational initiation"/>
    <property type="evidence" value="ECO:0007669"/>
    <property type="project" value="TreeGrafter"/>
</dbReference>
<feature type="transmembrane region" description="Helical" evidence="2">
    <location>
        <begin position="15"/>
        <end position="31"/>
    </location>
</feature>
<keyword evidence="5" id="KW-1185">Reference proteome</keyword>
<dbReference type="Ensembl" id="ENSOKIT00005035587.1">
    <property type="protein sequence ID" value="ENSOKIP00005033713.1"/>
    <property type="gene ID" value="ENSOKIG00005014415.1"/>
</dbReference>
<evidence type="ECO:0000259" key="3">
    <source>
        <dbReference type="Pfam" id="PF01205"/>
    </source>
</evidence>
<dbReference type="Proteomes" id="UP000694557">
    <property type="component" value="Unassembled WGS sequence"/>
</dbReference>
<dbReference type="InterPro" id="IPR001498">
    <property type="entry name" value="Impact_N"/>
</dbReference>
<reference evidence="4" key="2">
    <citation type="submission" date="2025-09" db="UniProtKB">
        <authorList>
            <consortium name="Ensembl"/>
        </authorList>
    </citation>
    <scope>IDENTIFICATION</scope>
</reference>
<dbReference type="GeneTree" id="ENSGT00390000017571"/>
<dbReference type="SUPFAM" id="SSF54211">
    <property type="entry name" value="Ribosomal protein S5 domain 2-like"/>
    <property type="match status" value="1"/>
</dbReference>